<evidence type="ECO:0000256" key="1">
    <source>
        <dbReference type="SAM" id="Phobius"/>
    </source>
</evidence>
<dbReference type="EMBL" id="CP002452">
    <property type="protein sequence ID" value="ADV45505.1"/>
    <property type="molecule type" value="Genomic_DNA"/>
</dbReference>
<proteinExistence type="predicted"/>
<keyword evidence="1" id="KW-0472">Membrane</keyword>
<feature type="transmembrane region" description="Helical" evidence="1">
    <location>
        <begin position="20"/>
        <end position="37"/>
    </location>
</feature>
<name>E6WZ55_NITSE</name>
<protein>
    <submittedName>
        <fullName evidence="2">Uncharacterized protein</fullName>
    </submittedName>
</protein>
<dbReference type="STRING" id="749222.Nitsa_0233"/>
<evidence type="ECO:0000313" key="3">
    <source>
        <dbReference type="Proteomes" id="UP000008633"/>
    </source>
</evidence>
<keyword evidence="1" id="KW-0812">Transmembrane</keyword>
<reference evidence="3" key="2">
    <citation type="submission" date="2011-01" db="EMBL/GenBank/DDBJ databases">
        <title>The complete genome of Nitratifractor salsuginis DSM 16511.</title>
        <authorList>
            <consortium name="US DOE Joint Genome Institute (JGI-PGF)"/>
            <person name="Lucas S."/>
            <person name="Copeland A."/>
            <person name="Lapidus A."/>
            <person name="Bruce D."/>
            <person name="Goodwin L."/>
            <person name="Pitluck S."/>
            <person name="Kyrpides N."/>
            <person name="Mavromatis K."/>
            <person name="Ivanova N."/>
            <person name="Mikhailova N."/>
            <person name="Zeytun A."/>
            <person name="Detter J.C."/>
            <person name="Tapia R."/>
            <person name="Han C."/>
            <person name="Land M."/>
            <person name="Hauser L."/>
            <person name="Markowitz V."/>
            <person name="Cheng J.-F."/>
            <person name="Hugenholtz P."/>
            <person name="Woyke T."/>
            <person name="Wu D."/>
            <person name="Tindall B."/>
            <person name="Schuetze A."/>
            <person name="Brambilla E."/>
            <person name="Klenk H.-P."/>
            <person name="Eisen J.A."/>
        </authorList>
    </citation>
    <scope>NUCLEOTIDE SEQUENCE [LARGE SCALE GENOMIC DNA]</scope>
    <source>
        <strain evidence="3">DSM 16511 / JCM 12458 / E9I37-1</strain>
    </source>
</reference>
<dbReference type="HOGENOM" id="CLU_2094263_0_0_7"/>
<dbReference type="AlphaFoldDB" id="E6WZ55"/>
<keyword evidence="3" id="KW-1185">Reference proteome</keyword>
<dbReference type="RefSeq" id="WP_013553202.1">
    <property type="nucleotide sequence ID" value="NC_014935.1"/>
</dbReference>
<dbReference type="KEGG" id="nsa:Nitsa_0233"/>
<feature type="transmembrane region" description="Helical" evidence="1">
    <location>
        <begin position="49"/>
        <end position="72"/>
    </location>
</feature>
<reference evidence="2 3" key="1">
    <citation type="journal article" date="2011" name="Stand. Genomic Sci.">
        <title>Complete genome sequence of Nitratifractor salsuginis type strain (E9I37-1).</title>
        <authorList>
            <person name="Anderson I."/>
            <person name="Sikorski J."/>
            <person name="Zeytun A."/>
            <person name="Nolan M."/>
            <person name="Lapidus A."/>
            <person name="Lucas S."/>
            <person name="Hammon N."/>
            <person name="Deshpande S."/>
            <person name="Cheng J.F."/>
            <person name="Tapia R."/>
            <person name="Han C."/>
            <person name="Goodwin L."/>
            <person name="Pitluck S."/>
            <person name="Liolios K."/>
            <person name="Pagani I."/>
            <person name="Ivanova N."/>
            <person name="Huntemann M."/>
            <person name="Mavromatis K."/>
            <person name="Ovchinikova G."/>
            <person name="Pati A."/>
            <person name="Chen A."/>
            <person name="Palaniappan K."/>
            <person name="Land M."/>
            <person name="Hauser L."/>
            <person name="Brambilla E.M."/>
            <person name="Ngatchou-Djao O.D."/>
            <person name="Rohde M."/>
            <person name="Tindall B.J."/>
            <person name="Goker M."/>
            <person name="Detter J.C."/>
            <person name="Woyke T."/>
            <person name="Bristow J."/>
            <person name="Eisen J.A."/>
            <person name="Markowitz V."/>
            <person name="Hugenholtz P."/>
            <person name="Klenk H.P."/>
            <person name="Kyrpides N.C."/>
        </authorList>
    </citation>
    <scope>NUCLEOTIDE SEQUENCE [LARGE SCALE GENOMIC DNA]</scope>
    <source>
        <strain evidence="3">DSM 16511 / JCM 12458 / E9I37-1</strain>
    </source>
</reference>
<evidence type="ECO:0000313" key="2">
    <source>
        <dbReference type="EMBL" id="ADV45505.1"/>
    </source>
</evidence>
<accession>E6WZ55</accession>
<sequence>MKRLNDKYLRWLVTTYRVQAILGVFPTLFGTILVAVMSTDAPGSGTGSAILGGLFAFFLLGFLTIFVPLLAAEELEHYPKRSRLFFNLFNLLLIFFLFWPLALWEAYALYRTFQEK</sequence>
<dbReference type="Proteomes" id="UP000008633">
    <property type="component" value="Chromosome"/>
</dbReference>
<gene>
    <name evidence="2" type="ordered locus">Nitsa_0233</name>
</gene>
<keyword evidence="1" id="KW-1133">Transmembrane helix</keyword>
<feature type="transmembrane region" description="Helical" evidence="1">
    <location>
        <begin position="84"/>
        <end position="104"/>
    </location>
</feature>
<organism evidence="2 3">
    <name type="scientific">Nitratifractor salsuginis (strain DSM 16511 / JCM 12458 / E9I37-1)</name>
    <dbReference type="NCBI Taxonomy" id="749222"/>
    <lineage>
        <taxon>Bacteria</taxon>
        <taxon>Pseudomonadati</taxon>
        <taxon>Campylobacterota</taxon>
        <taxon>Epsilonproteobacteria</taxon>
        <taxon>Campylobacterales</taxon>
        <taxon>Sulfurovaceae</taxon>
        <taxon>Nitratifractor</taxon>
    </lineage>
</organism>